<dbReference type="EMBL" id="JAJISD010000008">
    <property type="protein sequence ID" value="MCC8430922.1"/>
    <property type="molecule type" value="Genomic_DNA"/>
</dbReference>
<proteinExistence type="predicted"/>
<dbReference type="SUPFAM" id="SSF81469">
    <property type="entry name" value="Bacterial aa3 type cytochrome c oxidase subunit IV"/>
    <property type="match status" value="1"/>
</dbReference>
<accession>A0ABS8KXW8</accession>
<dbReference type="RefSeq" id="WP_230552080.1">
    <property type="nucleotide sequence ID" value="NZ_JAJISD010000008.1"/>
</dbReference>
<evidence type="ECO:0000313" key="2">
    <source>
        <dbReference type="EMBL" id="MCC8430922.1"/>
    </source>
</evidence>
<dbReference type="Proteomes" id="UP001198862">
    <property type="component" value="Unassembled WGS sequence"/>
</dbReference>
<keyword evidence="1" id="KW-0472">Membrane</keyword>
<keyword evidence="1" id="KW-0812">Transmembrane</keyword>
<protein>
    <recommendedName>
        <fullName evidence="4">Aa3-type cytochrome c oxidase subunit IV</fullName>
    </recommendedName>
</protein>
<feature type="transmembrane region" description="Helical" evidence="1">
    <location>
        <begin position="29"/>
        <end position="48"/>
    </location>
</feature>
<feature type="transmembrane region" description="Helical" evidence="1">
    <location>
        <begin position="54"/>
        <end position="73"/>
    </location>
</feature>
<keyword evidence="1" id="KW-1133">Transmembrane helix</keyword>
<sequence>MATSVDTPLQTPAQELRDHRETYDRFSRLVLFAVLHIALVLSCMALAFLGHIPVLAVLLGLGGTLALLVAFAVTG</sequence>
<reference evidence="2 3" key="1">
    <citation type="submission" date="2021-11" db="EMBL/GenBank/DDBJ databases">
        <authorList>
            <person name="Lee D.-H."/>
            <person name="Kim S.-B."/>
        </authorList>
    </citation>
    <scope>NUCLEOTIDE SEQUENCE [LARGE SCALE GENOMIC DNA]</scope>
    <source>
        <strain evidence="2 3">KCTC 52223</strain>
    </source>
</reference>
<dbReference type="InterPro" id="IPR036596">
    <property type="entry name" value="Cyt-C_aa3_sf"/>
</dbReference>
<gene>
    <name evidence="2" type="ORF">LJ725_18265</name>
</gene>
<keyword evidence="3" id="KW-1185">Reference proteome</keyword>
<evidence type="ECO:0000256" key="1">
    <source>
        <dbReference type="SAM" id="Phobius"/>
    </source>
</evidence>
<evidence type="ECO:0008006" key="4">
    <source>
        <dbReference type="Google" id="ProtNLM"/>
    </source>
</evidence>
<organism evidence="2 3">
    <name type="scientific">Reyranella aquatilis</name>
    <dbReference type="NCBI Taxonomy" id="2035356"/>
    <lineage>
        <taxon>Bacteria</taxon>
        <taxon>Pseudomonadati</taxon>
        <taxon>Pseudomonadota</taxon>
        <taxon>Alphaproteobacteria</taxon>
        <taxon>Hyphomicrobiales</taxon>
        <taxon>Reyranellaceae</taxon>
        <taxon>Reyranella</taxon>
    </lineage>
</organism>
<comment type="caution">
    <text evidence="2">The sequence shown here is derived from an EMBL/GenBank/DDBJ whole genome shotgun (WGS) entry which is preliminary data.</text>
</comment>
<name>A0ABS8KXW8_9HYPH</name>
<evidence type="ECO:0000313" key="3">
    <source>
        <dbReference type="Proteomes" id="UP001198862"/>
    </source>
</evidence>